<protein>
    <recommendedName>
        <fullName evidence="2">DUF7730 domain-containing protein</fullName>
    </recommendedName>
</protein>
<evidence type="ECO:0000313" key="3">
    <source>
        <dbReference type="EMBL" id="KIW72132.1"/>
    </source>
</evidence>
<dbReference type="PANTHER" id="PTHR38790">
    <property type="entry name" value="2EXR DOMAIN-CONTAINING PROTEIN-RELATED"/>
    <property type="match status" value="1"/>
</dbReference>
<feature type="compositionally biased region" description="Basic and acidic residues" evidence="1">
    <location>
        <begin position="276"/>
        <end position="305"/>
    </location>
</feature>
<dbReference type="Pfam" id="PF24864">
    <property type="entry name" value="DUF7730"/>
    <property type="match status" value="1"/>
</dbReference>
<evidence type="ECO:0000313" key="4">
    <source>
        <dbReference type="Proteomes" id="UP000054266"/>
    </source>
</evidence>
<dbReference type="Proteomes" id="UP000054266">
    <property type="component" value="Unassembled WGS sequence"/>
</dbReference>
<feature type="domain" description="DUF7730" evidence="2">
    <location>
        <begin position="64"/>
        <end position="223"/>
    </location>
</feature>
<gene>
    <name evidence="3" type="ORF">PV04_00352</name>
</gene>
<dbReference type="EMBL" id="KN846956">
    <property type="protein sequence ID" value="KIW72132.1"/>
    <property type="molecule type" value="Genomic_DNA"/>
</dbReference>
<feature type="region of interest" description="Disordered" evidence="1">
    <location>
        <begin position="1"/>
        <end position="39"/>
    </location>
</feature>
<sequence>MRLPNPKRDRTVPNRKRQSIPRSVSQPQSPPGPNDPVKIASPAARALANIAKPVPSRPARPFRFFDLPGEIRNRIYDLVVPEARVMVFGTHPQKALQQLKKREPKTKHQSPRYHIRGTFTGEPTEASLLFSCRQMNREAIRYVYARTTFCFTSVVVLRKFLNNIPEAARTSIVSLEITNIGYGEPPLLADREWKLRHDAKWSAVLNQVKQQTALRQLVLNITNFDWPIQLEVREPWATPLLALAGDGLDRVDLTLEHDGFPQERCTAAAKELEKRMMTGDGRKKKRQEEKRKAAEEKKRIEESTRKATKVLTIRLPSGAAKTSGPVKKLVRSKGLEQYAVAQPPVAFC</sequence>
<dbReference type="InterPro" id="IPR056632">
    <property type="entry name" value="DUF7730"/>
</dbReference>
<accession>A0A0D2ECX9</accession>
<dbReference type="AlphaFoldDB" id="A0A0D2ECX9"/>
<dbReference type="STRING" id="5601.A0A0D2ECX9"/>
<reference evidence="3 4" key="1">
    <citation type="submission" date="2015-01" db="EMBL/GenBank/DDBJ databases">
        <title>The Genome Sequence of Capronia semiimmersa CBS27337.</title>
        <authorList>
            <consortium name="The Broad Institute Genomics Platform"/>
            <person name="Cuomo C."/>
            <person name="de Hoog S."/>
            <person name="Gorbushina A."/>
            <person name="Stielow B."/>
            <person name="Teixiera M."/>
            <person name="Abouelleil A."/>
            <person name="Chapman S.B."/>
            <person name="Priest M."/>
            <person name="Young S.K."/>
            <person name="Wortman J."/>
            <person name="Nusbaum C."/>
            <person name="Birren B."/>
        </authorList>
    </citation>
    <scope>NUCLEOTIDE SEQUENCE [LARGE SCALE GENOMIC DNA]</scope>
    <source>
        <strain evidence="3 4">CBS 27337</strain>
    </source>
</reference>
<evidence type="ECO:0000259" key="2">
    <source>
        <dbReference type="Pfam" id="PF24864"/>
    </source>
</evidence>
<organism evidence="3 4">
    <name type="scientific">Phialophora macrospora</name>
    <dbReference type="NCBI Taxonomy" id="1851006"/>
    <lineage>
        <taxon>Eukaryota</taxon>
        <taxon>Fungi</taxon>
        <taxon>Dikarya</taxon>
        <taxon>Ascomycota</taxon>
        <taxon>Pezizomycotina</taxon>
        <taxon>Eurotiomycetes</taxon>
        <taxon>Chaetothyriomycetidae</taxon>
        <taxon>Chaetothyriales</taxon>
        <taxon>Herpotrichiellaceae</taxon>
        <taxon>Phialophora</taxon>
    </lineage>
</organism>
<feature type="region of interest" description="Disordered" evidence="1">
    <location>
        <begin position="276"/>
        <end position="307"/>
    </location>
</feature>
<feature type="compositionally biased region" description="Basic and acidic residues" evidence="1">
    <location>
        <begin position="1"/>
        <end position="12"/>
    </location>
</feature>
<proteinExistence type="predicted"/>
<evidence type="ECO:0000256" key="1">
    <source>
        <dbReference type="SAM" id="MobiDB-lite"/>
    </source>
</evidence>
<name>A0A0D2ECX9_9EURO</name>
<keyword evidence="4" id="KW-1185">Reference proteome</keyword>
<dbReference type="PANTHER" id="PTHR38790:SF8">
    <property type="entry name" value="F-BOX DOMAIN-CONTAINING PROTEIN"/>
    <property type="match status" value="1"/>
</dbReference>
<dbReference type="HOGENOM" id="CLU_794538_0_0_1"/>